<evidence type="ECO:0000313" key="7">
    <source>
        <dbReference type="Proteomes" id="UP000009222"/>
    </source>
</evidence>
<dbReference type="InterPro" id="IPR000064">
    <property type="entry name" value="NLP_P60_dom"/>
</dbReference>
<dbReference type="PROSITE" id="PS51935">
    <property type="entry name" value="NLPC_P60"/>
    <property type="match status" value="1"/>
</dbReference>
<comment type="similarity">
    <text evidence="1">Belongs to the peptidase C40 family.</text>
</comment>
<organism evidence="6 7">
    <name type="scientific">Leadbettera azotonutricia (strain ATCC BAA-888 / DSM 13862 / ZAS-9)</name>
    <name type="common">Treponema azotonutricium</name>
    <dbReference type="NCBI Taxonomy" id="545695"/>
    <lineage>
        <taxon>Bacteria</taxon>
        <taxon>Pseudomonadati</taxon>
        <taxon>Spirochaetota</taxon>
        <taxon>Spirochaetia</taxon>
        <taxon>Spirochaetales</taxon>
        <taxon>Breznakiellaceae</taxon>
        <taxon>Leadbettera</taxon>
    </lineage>
</organism>
<evidence type="ECO:0000256" key="1">
    <source>
        <dbReference type="ARBA" id="ARBA00007074"/>
    </source>
</evidence>
<keyword evidence="4" id="KW-0788">Thiol protease</keyword>
<dbReference type="RefSeq" id="WP_015710095.1">
    <property type="nucleotide sequence ID" value="NC_015577.1"/>
</dbReference>
<dbReference type="KEGG" id="taz:TREAZ_1941"/>
<dbReference type="STRING" id="545695.TREAZ_1941"/>
<dbReference type="HOGENOM" id="CLU_1577799_0_0_12"/>
<proteinExistence type="inferred from homology"/>
<dbReference type="AlphaFoldDB" id="F5YAR3"/>
<reference evidence="6 7" key="2">
    <citation type="journal article" date="2011" name="ISME J.">
        <title>RNA-seq reveals cooperative metabolic interactions between two termite-gut spirochete species in co-culture.</title>
        <authorList>
            <person name="Rosenthal A.Z."/>
            <person name="Matson E.G."/>
            <person name="Eldar A."/>
            <person name="Leadbetter J.R."/>
        </authorList>
    </citation>
    <scope>NUCLEOTIDE SEQUENCE [LARGE SCALE GENOMIC DNA]</scope>
    <source>
        <strain evidence="7">ATCC BAA-888 / DSM 13862 / ZAS-9</strain>
    </source>
</reference>
<dbReference type="Pfam" id="PF00877">
    <property type="entry name" value="NLPC_P60"/>
    <property type="match status" value="1"/>
</dbReference>
<evidence type="ECO:0000256" key="4">
    <source>
        <dbReference type="ARBA" id="ARBA00022807"/>
    </source>
</evidence>
<evidence type="ECO:0000313" key="6">
    <source>
        <dbReference type="EMBL" id="AEF80629.1"/>
    </source>
</evidence>
<dbReference type="InterPro" id="IPR038765">
    <property type="entry name" value="Papain-like_cys_pep_sf"/>
</dbReference>
<dbReference type="Gene3D" id="3.90.1720.10">
    <property type="entry name" value="endopeptidase domain like (from Nostoc punctiforme)"/>
    <property type="match status" value="1"/>
</dbReference>
<feature type="domain" description="NlpC/P60" evidence="5">
    <location>
        <begin position="19"/>
        <end position="144"/>
    </location>
</feature>
<name>F5YAR3_LEAAZ</name>
<reference evidence="7" key="1">
    <citation type="submission" date="2009-12" db="EMBL/GenBank/DDBJ databases">
        <title>Complete sequence of Treponema azotonutricium strain ZAS-9.</title>
        <authorList>
            <person name="Tetu S.G."/>
            <person name="Matson E."/>
            <person name="Ren Q."/>
            <person name="Seshadri R."/>
            <person name="Elbourne L."/>
            <person name="Hassan K.A."/>
            <person name="Durkin A."/>
            <person name="Radune D."/>
            <person name="Mohamoud Y."/>
            <person name="Shay R."/>
            <person name="Jin S."/>
            <person name="Zhang X."/>
            <person name="Lucey K."/>
            <person name="Ballor N.R."/>
            <person name="Ottesen E."/>
            <person name="Rosenthal R."/>
            <person name="Allen A."/>
            <person name="Leadbetter J.R."/>
            <person name="Paulsen I.T."/>
        </authorList>
    </citation>
    <scope>NUCLEOTIDE SEQUENCE [LARGE SCALE GENOMIC DNA]</scope>
    <source>
        <strain evidence="7">ATCC BAA-888 / DSM 13862 / ZAS-9</strain>
    </source>
</reference>
<dbReference type="GO" id="GO:0006508">
    <property type="term" value="P:proteolysis"/>
    <property type="evidence" value="ECO:0007669"/>
    <property type="project" value="UniProtKB-KW"/>
</dbReference>
<dbReference type="GO" id="GO:0008234">
    <property type="term" value="F:cysteine-type peptidase activity"/>
    <property type="evidence" value="ECO:0007669"/>
    <property type="project" value="UniProtKB-KW"/>
</dbReference>
<evidence type="ECO:0000259" key="5">
    <source>
        <dbReference type="PROSITE" id="PS51935"/>
    </source>
</evidence>
<evidence type="ECO:0000256" key="3">
    <source>
        <dbReference type="ARBA" id="ARBA00022801"/>
    </source>
</evidence>
<sequence>MGIKWDALFENEKKQFEKMNELDRFIYFLLLQFGSPYGWGKENPESSDCSGAVCMALFAATGLLIRTTADDLYKRVFTKINPRPTDIRAAFFVDGKTGIASHVAGLVGDGVVLNSQEGGAQIKGLESLSAWFWNRGSSSAIRGLNREALARLAGEGKNRYGLDSELNRYFDMGA</sequence>
<keyword evidence="2" id="KW-0645">Protease</keyword>
<accession>F5YAR3</accession>
<keyword evidence="7" id="KW-1185">Reference proteome</keyword>
<protein>
    <submittedName>
        <fullName evidence="6">NlpC/P60 family protein</fullName>
    </submittedName>
</protein>
<dbReference type="SUPFAM" id="SSF54001">
    <property type="entry name" value="Cysteine proteinases"/>
    <property type="match status" value="1"/>
</dbReference>
<dbReference type="Proteomes" id="UP000009222">
    <property type="component" value="Chromosome"/>
</dbReference>
<gene>
    <name evidence="6" type="ordered locus">TREAZ_1941</name>
</gene>
<dbReference type="EMBL" id="CP001841">
    <property type="protein sequence ID" value="AEF80629.1"/>
    <property type="molecule type" value="Genomic_DNA"/>
</dbReference>
<dbReference type="OrthoDB" id="359492at2"/>
<evidence type="ECO:0000256" key="2">
    <source>
        <dbReference type="ARBA" id="ARBA00022670"/>
    </source>
</evidence>
<dbReference type="InParanoid" id="F5YAR3"/>
<keyword evidence="3" id="KW-0378">Hydrolase</keyword>
<dbReference type="eggNOG" id="ENOG5031CSE">
    <property type="taxonomic scope" value="Bacteria"/>
</dbReference>